<dbReference type="PANTHER" id="PTHR47426:SF3">
    <property type="entry name" value="GCN5-RELATED N-ACETYLTRANSFERASE 6, CHLOROPLASTIC"/>
    <property type="match status" value="1"/>
</dbReference>
<dbReference type="Proteomes" id="UP001396334">
    <property type="component" value="Unassembled WGS sequence"/>
</dbReference>
<dbReference type="InterPro" id="IPR000182">
    <property type="entry name" value="GNAT_dom"/>
</dbReference>
<dbReference type="SUPFAM" id="SSF55729">
    <property type="entry name" value="Acyl-CoA N-acyltransferases (Nat)"/>
    <property type="match status" value="1"/>
</dbReference>
<dbReference type="Pfam" id="PF00583">
    <property type="entry name" value="Acetyltransf_1"/>
    <property type="match status" value="1"/>
</dbReference>
<comment type="caution">
    <text evidence="2">The sequence shown here is derived from an EMBL/GenBank/DDBJ whole genome shotgun (WGS) entry which is preliminary data.</text>
</comment>
<accession>A0ABR2NXY1</accession>
<evidence type="ECO:0000313" key="2">
    <source>
        <dbReference type="EMBL" id="KAK8981041.1"/>
    </source>
</evidence>
<reference evidence="2 3" key="1">
    <citation type="journal article" date="2024" name="G3 (Bethesda)">
        <title>Genome assembly of Hibiscus sabdariffa L. provides insights into metabolisms of medicinal natural products.</title>
        <authorList>
            <person name="Kim T."/>
        </authorList>
    </citation>
    <scope>NUCLEOTIDE SEQUENCE [LARGE SCALE GENOMIC DNA]</scope>
    <source>
        <strain evidence="2">TK-2024</strain>
        <tissue evidence="2">Old leaves</tissue>
    </source>
</reference>
<feature type="domain" description="N-acetyltransferase" evidence="1">
    <location>
        <begin position="152"/>
        <end position="312"/>
    </location>
</feature>
<dbReference type="Gene3D" id="3.40.630.30">
    <property type="match status" value="1"/>
</dbReference>
<gene>
    <name evidence="2" type="ORF">V6N11_059730</name>
</gene>
<evidence type="ECO:0000313" key="3">
    <source>
        <dbReference type="Proteomes" id="UP001396334"/>
    </source>
</evidence>
<sequence length="312" mass="35311">MALSAIASFPIPKPSPFSNVNVKTMNNQRIFASFPIPKPFSYSYPASPFSNVKTISSISALVKNTRQQILASPASIPKPFPCEILAFSNLRASHVTSYDDVVEKLKNEKKLVFGDYEIRNAVLNEEFWMAAYLQRENSLEIDPKSGRSHSLKRIEGFPEEDRVRGEQMYQDHHQGQSWCVIADPRNKAYHIGKRVVGTLSYTRDVKLFAGEGINPGAQLDHSYIDASSVLDIEEYFYISSVNVVKHARKQKLGTKLAQFVIDYAGKKGKKNIYTRVERANLPALKMFKALGFKETDGKEEEEEPLLLLRFRA</sequence>
<organism evidence="2 3">
    <name type="scientific">Hibiscus sabdariffa</name>
    <name type="common">roselle</name>
    <dbReference type="NCBI Taxonomy" id="183260"/>
    <lineage>
        <taxon>Eukaryota</taxon>
        <taxon>Viridiplantae</taxon>
        <taxon>Streptophyta</taxon>
        <taxon>Embryophyta</taxon>
        <taxon>Tracheophyta</taxon>
        <taxon>Spermatophyta</taxon>
        <taxon>Magnoliopsida</taxon>
        <taxon>eudicotyledons</taxon>
        <taxon>Gunneridae</taxon>
        <taxon>Pentapetalae</taxon>
        <taxon>rosids</taxon>
        <taxon>malvids</taxon>
        <taxon>Malvales</taxon>
        <taxon>Malvaceae</taxon>
        <taxon>Malvoideae</taxon>
        <taxon>Hibiscus</taxon>
    </lineage>
</organism>
<dbReference type="InterPro" id="IPR016181">
    <property type="entry name" value="Acyl_CoA_acyltransferase"/>
</dbReference>
<proteinExistence type="predicted"/>
<protein>
    <recommendedName>
        <fullName evidence="1">N-acetyltransferase domain-containing protein</fullName>
    </recommendedName>
</protein>
<dbReference type="PANTHER" id="PTHR47426">
    <property type="entry name" value="ACYL-COA N-ACYLTRANSFERASES (NAT) SUPERFAMILY PROTEIN"/>
    <property type="match status" value="1"/>
</dbReference>
<name>A0ABR2NXY1_9ROSI</name>
<dbReference type="EMBL" id="JBBPBN010000090">
    <property type="protein sequence ID" value="KAK8981041.1"/>
    <property type="molecule type" value="Genomic_DNA"/>
</dbReference>
<dbReference type="CDD" id="cd04301">
    <property type="entry name" value="NAT_SF"/>
    <property type="match status" value="1"/>
</dbReference>
<keyword evidence="3" id="KW-1185">Reference proteome</keyword>
<evidence type="ECO:0000259" key="1">
    <source>
        <dbReference type="PROSITE" id="PS51186"/>
    </source>
</evidence>
<dbReference type="PROSITE" id="PS51186">
    <property type="entry name" value="GNAT"/>
    <property type="match status" value="1"/>
</dbReference>